<reference evidence="1 2" key="1">
    <citation type="journal article" date="2011" name="Stand. Genomic Sci.">
        <title>Non-contiguous finished genome sequence and contextual data of the filamentous soil bacterium Ktedonobacter racemifer type strain (SOSP1-21).</title>
        <authorList>
            <person name="Chang Y.J."/>
            <person name="Land M."/>
            <person name="Hauser L."/>
            <person name="Chertkov O."/>
            <person name="Del Rio T.G."/>
            <person name="Nolan M."/>
            <person name="Copeland A."/>
            <person name="Tice H."/>
            <person name="Cheng J.F."/>
            <person name="Lucas S."/>
            <person name="Han C."/>
            <person name="Goodwin L."/>
            <person name="Pitluck S."/>
            <person name="Ivanova N."/>
            <person name="Ovchinikova G."/>
            <person name="Pati A."/>
            <person name="Chen A."/>
            <person name="Palaniappan K."/>
            <person name="Mavromatis K."/>
            <person name="Liolios K."/>
            <person name="Brettin T."/>
            <person name="Fiebig A."/>
            <person name="Rohde M."/>
            <person name="Abt B."/>
            <person name="Goker M."/>
            <person name="Detter J.C."/>
            <person name="Woyke T."/>
            <person name="Bristow J."/>
            <person name="Eisen J.A."/>
            <person name="Markowitz V."/>
            <person name="Hugenholtz P."/>
            <person name="Kyrpides N.C."/>
            <person name="Klenk H.P."/>
            <person name="Lapidus A."/>
        </authorList>
    </citation>
    <scope>NUCLEOTIDE SEQUENCE [LARGE SCALE GENOMIC DNA]</scope>
    <source>
        <strain evidence="2">DSM 44963</strain>
    </source>
</reference>
<evidence type="ECO:0000313" key="1">
    <source>
        <dbReference type="EMBL" id="EFH85501.1"/>
    </source>
</evidence>
<dbReference type="InParanoid" id="D6TNW5"/>
<organism evidence="1 2">
    <name type="scientific">Ktedonobacter racemifer DSM 44963</name>
    <dbReference type="NCBI Taxonomy" id="485913"/>
    <lineage>
        <taxon>Bacteria</taxon>
        <taxon>Bacillati</taxon>
        <taxon>Chloroflexota</taxon>
        <taxon>Ktedonobacteria</taxon>
        <taxon>Ktedonobacterales</taxon>
        <taxon>Ktedonobacteraceae</taxon>
        <taxon>Ktedonobacter</taxon>
    </lineage>
</organism>
<keyword evidence="2" id="KW-1185">Reference proteome</keyword>
<protein>
    <submittedName>
        <fullName evidence="1">Uncharacterized protein</fullName>
    </submittedName>
</protein>
<gene>
    <name evidence="1" type="ORF">Krac_6723</name>
</gene>
<accession>D6TNW5</accession>
<proteinExistence type="predicted"/>
<evidence type="ECO:0000313" key="2">
    <source>
        <dbReference type="Proteomes" id="UP000004508"/>
    </source>
</evidence>
<name>D6TNW5_KTERA</name>
<sequence>MEKWEEPLKRARFVAGSSWVDEWEEEISYCQYPGRVYMYSSICAAQVAAQRC</sequence>
<dbReference type="EMBL" id="ADVG01000002">
    <property type="protein sequence ID" value="EFH85501.1"/>
    <property type="molecule type" value="Genomic_DNA"/>
</dbReference>
<comment type="caution">
    <text evidence="1">The sequence shown here is derived from an EMBL/GenBank/DDBJ whole genome shotgun (WGS) entry which is preliminary data.</text>
</comment>
<dbReference type="AlphaFoldDB" id="D6TNW5"/>
<dbReference type="Proteomes" id="UP000004508">
    <property type="component" value="Unassembled WGS sequence"/>
</dbReference>